<feature type="signal peptide" evidence="2">
    <location>
        <begin position="1"/>
        <end position="21"/>
    </location>
</feature>
<evidence type="ECO:0000256" key="2">
    <source>
        <dbReference type="SAM" id="SignalP"/>
    </source>
</evidence>
<keyword evidence="1 2" id="KW-0732">Signal</keyword>
<name>A0AAQ3KJE4_9LILI</name>
<dbReference type="PANTHER" id="PTHR33470">
    <property type="entry name" value="OS01G0164075 PROTEIN"/>
    <property type="match status" value="1"/>
</dbReference>
<organism evidence="3 4">
    <name type="scientific">Canna indica</name>
    <name type="common">Indian-shot</name>
    <dbReference type="NCBI Taxonomy" id="4628"/>
    <lineage>
        <taxon>Eukaryota</taxon>
        <taxon>Viridiplantae</taxon>
        <taxon>Streptophyta</taxon>
        <taxon>Embryophyta</taxon>
        <taxon>Tracheophyta</taxon>
        <taxon>Spermatophyta</taxon>
        <taxon>Magnoliopsida</taxon>
        <taxon>Liliopsida</taxon>
        <taxon>Zingiberales</taxon>
        <taxon>Cannaceae</taxon>
        <taxon>Canna</taxon>
    </lineage>
</organism>
<dbReference type="GO" id="GO:0071944">
    <property type="term" value="C:cell periphery"/>
    <property type="evidence" value="ECO:0007669"/>
    <property type="project" value="TreeGrafter"/>
</dbReference>
<dbReference type="AlphaFoldDB" id="A0AAQ3KJE4"/>
<reference evidence="3 4" key="1">
    <citation type="submission" date="2023-10" db="EMBL/GenBank/DDBJ databases">
        <title>Chromosome-scale genome assembly provides insights into flower coloration mechanisms of Canna indica.</title>
        <authorList>
            <person name="Li C."/>
        </authorList>
    </citation>
    <scope>NUCLEOTIDE SEQUENCE [LARGE SCALE GENOMIC DNA]</scope>
    <source>
        <tissue evidence="3">Flower</tissue>
    </source>
</reference>
<sequence length="173" mass="19110">MMTSWFMAAMAASMLLLNTWAADGRKYYDENVEVVHIDGKVMCQDCNQGWNEWVHGKPIKGAKVAVTCLDSRRRAVYHACDATDDKGEFDLVVSKHVHGKAIRPADCTVRLVSSPDPTCNVMTDFGGGKCGVKPHHPSVVQRGLVKYTVGPFFFTTPACEEPETSKPDDEDDD</sequence>
<evidence type="ECO:0000313" key="3">
    <source>
        <dbReference type="EMBL" id="WOL09849.1"/>
    </source>
</evidence>
<protein>
    <submittedName>
        <fullName evidence="3">Pistil-specific extensin-like protein</fullName>
    </submittedName>
</protein>
<gene>
    <name evidence="3" type="ORF">Cni_G18602</name>
</gene>
<accession>A0AAQ3KJE4</accession>
<dbReference type="PANTHER" id="PTHR33470:SF29">
    <property type="entry name" value="POLLEN OLE E 1 ALLERGEN AND EXTENSIN FAMILY PROTEIN"/>
    <property type="match status" value="1"/>
</dbReference>
<proteinExistence type="predicted"/>
<feature type="chain" id="PRO_5042832718" evidence="2">
    <location>
        <begin position="22"/>
        <end position="173"/>
    </location>
</feature>
<keyword evidence="4" id="KW-1185">Reference proteome</keyword>
<dbReference type="EMBL" id="CP136895">
    <property type="protein sequence ID" value="WOL09849.1"/>
    <property type="molecule type" value="Genomic_DNA"/>
</dbReference>
<dbReference type="Pfam" id="PF01190">
    <property type="entry name" value="Pollen_Ole_e_1"/>
    <property type="match status" value="1"/>
</dbReference>
<evidence type="ECO:0000313" key="4">
    <source>
        <dbReference type="Proteomes" id="UP001327560"/>
    </source>
</evidence>
<evidence type="ECO:0000256" key="1">
    <source>
        <dbReference type="ARBA" id="ARBA00022729"/>
    </source>
</evidence>
<dbReference type="Proteomes" id="UP001327560">
    <property type="component" value="Chromosome 6"/>
</dbReference>